<evidence type="ECO:0000313" key="3">
    <source>
        <dbReference type="Proteomes" id="UP000221734"/>
    </source>
</evidence>
<proteinExistence type="predicted"/>
<evidence type="ECO:0000313" key="2">
    <source>
        <dbReference type="EMBL" id="SOH03275.1"/>
    </source>
</evidence>
<dbReference type="KEGG" id="kst:KSMBR1_0764"/>
<reference evidence="1" key="2">
    <citation type="submission" date="2006-01" db="EMBL/GenBank/DDBJ databases">
        <authorList>
            <person name="Genoscope"/>
        </authorList>
    </citation>
    <scope>NUCLEOTIDE SEQUENCE</scope>
</reference>
<sequence>MRLGRNNPDRDSNPVRVNILQCFTETSGSHKKSGMPSEVSMISIWSKIKAIGWLMLAQFHVLFTLLKKLNNRNALVFLKILIIALFTA</sequence>
<dbReference type="Proteomes" id="UP000221734">
    <property type="component" value="Chromosome Kuenenia_stuttgartiensis_MBR1"/>
</dbReference>
<reference evidence="2" key="3">
    <citation type="submission" date="2017-10" db="EMBL/GenBank/DDBJ databases">
        <authorList>
            <person name="Banno H."/>
            <person name="Chua N.-H."/>
        </authorList>
    </citation>
    <scope>NUCLEOTIDE SEQUENCE [LARGE SCALE GENOMIC DNA]</scope>
    <source>
        <strain evidence="2">Kuenenia_mbr1_ru-nijmegen</strain>
    </source>
</reference>
<protein>
    <submittedName>
        <fullName evidence="1">Uncharacterized protein</fullName>
    </submittedName>
</protein>
<reference evidence="1" key="1">
    <citation type="journal article" date="2006" name="Nature">
        <title>Deciphering the evolution and metabolism of an anammox bacterium from a community genome.</title>
        <authorList>
            <person name="Strous M."/>
            <person name="Pelletier E."/>
            <person name="Mangenot S."/>
            <person name="Rattei T."/>
            <person name="Lehner A."/>
            <person name="Taylor M.W."/>
            <person name="Horn M."/>
            <person name="Daims H."/>
            <person name="Bartol-Mavel D."/>
            <person name="Wincker P."/>
            <person name="Barbe V."/>
            <person name="Fonknechten N."/>
            <person name="Vallenet D."/>
            <person name="Segurens B."/>
            <person name="Schenowitz-Truong C."/>
            <person name="Medigue C."/>
            <person name="Collingro A."/>
            <person name="Snel B."/>
            <person name="Dutilh B.E."/>
            <person name="OpDenCamp H.J.M."/>
            <person name="vanDerDrift C."/>
            <person name="Cirpus I."/>
            <person name="vanDePas-Schoonen K.T."/>
            <person name="Harhangi H.R."/>
            <person name="vanNiftrik L."/>
            <person name="Schmid M."/>
            <person name="Keltjens J."/>
            <person name="vanDeVossenberg J."/>
            <person name="Kartal B."/>
            <person name="Meier H."/>
            <person name="Frishman D."/>
            <person name="Huynen M.A."/>
            <person name="Mewes H."/>
            <person name="Weissenbach J."/>
            <person name="Jetten M.S.M."/>
            <person name="Wagner M."/>
            <person name="LePaslier D."/>
        </authorList>
    </citation>
    <scope>NUCLEOTIDE SEQUENCE</scope>
</reference>
<organism evidence="1">
    <name type="scientific">Kuenenia stuttgartiensis</name>
    <dbReference type="NCBI Taxonomy" id="174633"/>
    <lineage>
        <taxon>Bacteria</taxon>
        <taxon>Pseudomonadati</taxon>
        <taxon>Planctomycetota</taxon>
        <taxon>Candidatus Brocadiia</taxon>
        <taxon>Candidatus Brocadiales</taxon>
        <taxon>Candidatus Brocadiaceae</taxon>
        <taxon>Candidatus Kuenenia</taxon>
    </lineage>
</organism>
<dbReference type="EMBL" id="LT934425">
    <property type="protein sequence ID" value="SOH03275.1"/>
    <property type="molecule type" value="Genomic_DNA"/>
</dbReference>
<evidence type="ECO:0000313" key="1">
    <source>
        <dbReference type="EMBL" id="CAJ74128.1"/>
    </source>
</evidence>
<reference evidence="3" key="4">
    <citation type="submission" date="2017-10" db="EMBL/GenBank/DDBJ databases">
        <authorList>
            <person name="Frank J."/>
        </authorList>
    </citation>
    <scope>NUCLEOTIDE SEQUENCE [LARGE SCALE GENOMIC DNA]</scope>
</reference>
<gene>
    <name evidence="2" type="ORF">KSMBR1_0764</name>
    <name evidence="1" type="ORF">kuste3367</name>
</gene>
<accession>Q1Q291</accession>
<keyword evidence="3" id="KW-1185">Reference proteome</keyword>
<name>Q1Q291_KUEST</name>
<dbReference type="AlphaFoldDB" id="Q1Q291"/>
<dbReference type="EMBL" id="CT573071">
    <property type="protein sequence ID" value="CAJ74128.1"/>
    <property type="molecule type" value="Genomic_DNA"/>
</dbReference>